<organism evidence="1 2">
    <name type="scientific">Saccharomyces cerevisiae (strain Lalvin EC1118 / Prise de mousse)</name>
    <name type="common">Baker's yeast</name>
    <dbReference type="NCBI Taxonomy" id="643680"/>
    <lineage>
        <taxon>Eukaryota</taxon>
        <taxon>Fungi</taxon>
        <taxon>Dikarya</taxon>
        <taxon>Ascomycota</taxon>
        <taxon>Saccharomycotina</taxon>
        <taxon>Saccharomycetes</taxon>
        <taxon>Saccharomycetales</taxon>
        <taxon>Saccharomycetaceae</taxon>
        <taxon>Saccharomyces</taxon>
    </lineage>
</organism>
<name>C8Z6I9_YEAS8</name>
<protein>
    <submittedName>
        <fullName evidence="1">EC1118_1D0_1068p</fullName>
    </submittedName>
</protein>
<proteinExistence type="predicted"/>
<sequence length="37" mass="4317">MNFCFFTLFPSSITELSQMNLVSQTHFCYIGRITTHT</sequence>
<dbReference type="HOGENOM" id="CLU_3351337_0_0_1"/>
<dbReference type="Proteomes" id="UP000000286">
    <property type="component" value="Chromosome IV"/>
</dbReference>
<dbReference type="EMBL" id="FN393063">
    <property type="protein sequence ID" value="CAY78394.1"/>
    <property type="molecule type" value="Genomic_DNA"/>
</dbReference>
<evidence type="ECO:0000313" key="2">
    <source>
        <dbReference type="Proteomes" id="UP000000286"/>
    </source>
</evidence>
<accession>C8Z6I9</accession>
<gene>
    <name evidence="1" type="ORF">EC1118_1D0_1068g</name>
</gene>
<reference evidence="1 2" key="1">
    <citation type="journal article" date="2009" name="Proc. Natl. Acad. Sci. U.S.A.">
        <title>Eukaryote-to-eukaryote gene transfer events revealed by the genome sequence of the wine yeast Saccharomyces cerevisiae EC1118.</title>
        <authorList>
            <person name="Novo M."/>
            <person name="Bigey F."/>
            <person name="Beyne E."/>
            <person name="Galeote V."/>
            <person name="Gavory F."/>
            <person name="Mallet S."/>
            <person name="Cambot B."/>
            <person name="Legras J.L."/>
            <person name="Wincker P."/>
            <person name="Casaregola S."/>
            <person name="Dequin S."/>
        </authorList>
    </citation>
    <scope>NUCLEOTIDE SEQUENCE [LARGE SCALE GENOMIC DNA]</scope>
    <source>
        <strain evidence="2">Lalvin EC1118 / Prise de mousse</strain>
    </source>
</reference>
<evidence type="ECO:0000313" key="1">
    <source>
        <dbReference type="EMBL" id="CAY78394.1"/>
    </source>
</evidence>
<dbReference type="AlphaFoldDB" id="C8Z6I9"/>